<dbReference type="Gene3D" id="3.20.20.150">
    <property type="entry name" value="Divalent-metal-dependent TIM barrel enzymes"/>
    <property type="match status" value="1"/>
</dbReference>
<protein>
    <submittedName>
        <fullName evidence="2">Inosose dehydratase IolE</fullName>
        <ecNumber evidence="2">4.2.1.44</ecNumber>
    </submittedName>
</protein>
<dbReference type="AlphaFoldDB" id="A0A1L3LHW3"/>
<dbReference type="InterPro" id="IPR050312">
    <property type="entry name" value="IolE/XylAMocC-like"/>
</dbReference>
<sequence>MGALRQTVTKHPLQADDKEKVTDMIRYGTNPIAWSNDDDHSIGAHLTLEDCLSDCQKIGFDGIEKGHKMPSDPEALKQKLGSYDLLFVSGWHSTNLLTHDIEAEKKAIQPHLDLLKHNGCKVAIVCETSNAIHGDDSKSLVKDKPVLPTDQWKKFGADLEAIAEYCADQGIDLVYHHHMGTIVQTGEEIDLLMENTGPTTKLLLDTGHAWFGGSDPAEVAKKYMDRVRHIHCKNVRPAVRKVVEGEGLSFLEGVRRGVFTVPGDTEGSVDFLPVLKIAAEHGYDGWLVIEAEQDSAVRNPFEYQSLGLKSLKAFAKEAGLDQ</sequence>
<proteinExistence type="predicted"/>
<name>A0A1L3LHW3_9HYPH</name>
<dbReference type="PANTHER" id="PTHR12110">
    <property type="entry name" value="HYDROXYPYRUVATE ISOMERASE"/>
    <property type="match status" value="1"/>
</dbReference>
<evidence type="ECO:0000313" key="2">
    <source>
        <dbReference type="EMBL" id="APG89689.1"/>
    </source>
</evidence>
<dbReference type="InterPro" id="IPR036237">
    <property type="entry name" value="Xyl_isomerase-like_sf"/>
</dbReference>
<feature type="domain" description="Xylose isomerase-like TIM barrel" evidence="1">
    <location>
        <begin position="54"/>
        <end position="303"/>
    </location>
</feature>
<evidence type="ECO:0000313" key="3">
    <source>
        <dbReference type="Proteomes" id="UP000182306"/>
    </source>
</evidence>
<keyword evidence="2" id="KW-0456">Lyase</keyword>
<dbReference type="Pfam" id="PF01261">
    <property type="entry name" value="AP_endonuc_2"/>
    <property type="match status" value="1"/>
</dbReference>
<dbReference type="GO" id="GO:0050114">
    <property type="term" value="F:myo-inosose-2 dehydratase activity"/>
    <property type="evidence" value="ECO:0007669"/>
    <property type="project" value="UniProtKB-EC"/>
</dbReference>
<organism evidence="2 3">
    <name type="scientific">Sinorhizobium americanum</name>
    <dbReference type="NCBI Taxonomy" id="194963"/>
    <lineage>
        <taxon>Bacteria</taxon>
        <taxon>Pseudomonadati</taxon>
        <taxon>Pseudomonadota</taxon>
        <taxon>Alphaproteobacteria</taxon>
        <taxon>Hyphomicrobiales</taxon>
        <taxon>Rhizobiaceae</taxon>
        <taxon>Sinorhizobium/Ensifer group</taxon>
        <taxon>Sinorhizobium</taxon>
    </lineage>
</organism>
<reference evidence="2 3" key="1">
    <citation type="submission" date="2015-10" db="EMBL/GenBank/DDBJ databases">
        <title>Genomic differences between typical nodule nitrogen-fixing rhizobial strains and those coming from bean seeds.</title>
        <authorList>
            <person name="Peralta H."/>
            <person name="Aguilar-Vera A."/>
            <person name="Diaz R."/>
            <person name="Mora Y."/>
            <person name="Martinez-Batallar G."/>
            <person name="Salazar E."/>
            <person name="Vargas-Lagunas C."/>
            <person name="Encarnacion S."/>
            <person name="Girard L."/>
            <person name="Mora J."/>
        </authorList>
    </citation>
    <scope>NUCLEOTIDE SEQUENCE [LARGE SCALE GENOMIC DNA]</scope>
    <source>
        <strain evidence="2 3">CFNEI 73</strain>
    </source>
</reference>
<dbReference type="InterPro" id="IPR013022">
    <property type="entry name" value="Xyl_isomerase-like_TIM-brl"/>
</dbReference>
<dbReference type="EC" id="4.2.1.44" evidence="2"/>
<dbReference type="STRING" id="194963.SAMCFNEI73_Ch0357"/>
<dbReference type="PANTHER" id="PTHR12110:SF41">
    <property type="entry name" value="INOSOSE DEHYDRATASE"/>
    <property type="match status" value="1"/>
</dbReference>
<evidence type="ECO:0000259" key="1">
    <source>
        <dbReference type="Pfam" id="PF01261"/>
    </source>
</evidence>
<gene>
    <name evidence="2" type="primary">iolE</name>
    <name evidence="2" type="ORF">SAMCFNEI73_Ch0357</name>
</gene>
<keyword evidence="3" id="KW-1185">Reference proteome</keyword>
<dbReference type="EMBL" id="CP013107">
    <property type="protein sequence ID" value="APG89689.1"/>
    <property type="molecule type" value="Genomic_DNA"/>
</dbReference>
<dbReference type="SUPFAM" id="SSF51658">
    <property type="entry name" value="Xylose isomerase-like"/>
    <property type="match status" value="1"/>
</dbReference>
<accession>A0A1L3LHW3</accession>
<dbReference type="InterPro" id="IPR030823">
    <property type="entry name" value="IolE/MocC"/>
</dbReference>
<dbReference type="NCBIfam" id="TIGR04379">
    <property type="entry name" value="myo_inos_iolE"/>
    <property type="match status" value="1"/>
</dbReference>
<dbReference type="Proteomes" id="UP000182306">
    <property type="component" value="Chromosome"/>
</dbReference>
<dbReference type="KEGG" id="same:SAMCFNEI73_Ch0357"/>